<dbReference type="Proteomes" id="UP001208570">
    <property type="component" value="Unassembled WGS sequence"/>
</dbReference>
<dbReference type="EMBL" id="JAODUP010001113">
    <property type="protein sequence ID" value="KAK2141362.1"/>
    <property type="molecule type" value="Genomic_DNA"/>
</dbReference>
<comment type="caution">
    <text evidence="12">The sequence shown here is derived from an EMBL/GenBank/DDBJ whole genome shotgun (WGS) entry which is preliminary data.</text>
</comment>
<dbReference type="GO" id="GO:0004053">
    <property type="term" value="F:arginase activity"/>
    <property type="evidence" value="ECO:0007669"/>
    <property type="project" value="UniProtKB-EC"/>
</dbReference>
<keyword evidence="8 10" id="KW-0464">Manganese</keyword>
<feature type="binding site" evidence="10">
    <location>
        <position position="208"/>
    </location>
    <ligand>
        <name>Mn(2+)</name>
        <dbReference type="ChEBI" id="CHEBI:29035"/>
        <label>1</label>
    </ligand>
</feature>
<evidence type="ECO:0000256" key="7">
    <source>
        <dbReference type="ARBA" id="ARBA00022801"/>
    </source>
</evidence>
<dbReference type="EC" id="3.5.3.1" evidence="2"/>
<keyword evidence="4" id="KW-0835">Urea cycle</keyword>
<accession>A0AAD9IVJ0</accession>
<comment type="similarity">
    <text evidence="11">Belongs to the arginase family.</text>
</comment>
<keyword evidence="13" id="KW-1185">Reference proteome</keyword>
<dbReference type="GO" id="GO:0030145">
    <property type="term" value="F:manganese ion binding"/>
    <property type="evidence" value="ECO:0007669"/>
    <property type="project" value="TreeGrafter"/>
</dbReference>
<comment type="cofactor">
    <cofactor evidence="10">
        <name>Mn(2+)</name>
        <dbReference type="ChEBI" id="CHEBI:29035"/>
    </cofactor>
    <text evidence="10">Binds 2 manganese ions per subunit.</text>
</comment>
<dbReference type="PANTHER" id="PTHR43782">
    <property type="entry name" value="ARGINASE"/>
    <property type="match status" value="1"/>
</dbReference>
<dbReference type="GO" id="GO:0005829">
    <property type="term" value="C:cytosol"/>
    <property type="evidence" value="ECO:0007669"/>
    <property type="project" value="TreeGrafter"/>
</dbReference>
<dbReference type="AlphaFoldDB" id="A0AAD9IVJ0"/>
<evidence type="ECO:0000256" key="5">
    <source>
        <dbReference type="ARBA" id="ARBA00022503"/>
    </source>
</evidence>
<organism evidence="12 13">
    <name type="scientific">Paralvinella palmiformis</name>
    <dbReference type="NCBI Taxonomy" id="53620"/>
    <lineage>
        <taxon>Eukaryota</taxon>
        <taxon>Metazoa</taxon>
        <taxon>Spiralia</taxon>
        <taxon>Lophotrochozoa</taxon>
        <taxon>Annelida</taxon>
        <taxon>Polychaeta</taxon>
        <taxon>Sedentaria</taxon>
        <taxon>Canalipalpata</taxon>
        <taxon>Terebellida</taxon>
        <taxon>Terebelliformia</taxon>
        <taxon>Alvinellidae</taxon>
        <taxon>Paralvinella</taxon>
    </lineage>
</organism>
<dbReference type="SUPFAM" id="SSF52768">
    <property type="entry name" value="Arginase/deacetylase"/>
    <property type="match status" value="1"/>
</dbReference>
<keyword evidence="6 10" id="KW-0479">Metal-binding</keyword>
<dbReference type="InterPro" id="IPR023696">
    <property type="entry name" value="Ureohydrolase_dom_sf"/>
</dbReference>
<sequence length="295" mass="31619">MSLYEKSIGVVGIPFDKGQPCKGVNLGPEVLRRAGAVKIIEQLGYDVKDYGDIRLEDIPNDTSAYGVKLPRTIGADMRRLSETVSQVVGNGAICLNLGGDHTLGIGSINGHLQVKPNAAVIWIDAHADLNPPLSSPSGNIHGMPLSFLVREVQNYMPKLPGFDWVKPRLAAQDIAFIGIRDVDKAEKMGIHQVVEGALNAVNPSFDIDALDSSICPSTGTPVSGGLTLREGMYIVEKIFRTGNLSVFDIAEVNPKLGTPEDVAITVNSAMSLIGAAFGKRTVDFIRDDYSIPKPN</sequence>
<evidence type="ECO:0000256" key="10">
    <source>
        <dbReference type="PIRSR" id="PIRSR036979-1"/>
    </source>
</evidence>
<dbReference type="PROSITE" id="PS51409">
    <property type="entry name" value="ARGINASE_2"/>
    <property type="match status" value="1"/>
</dbReference>
<evidence type="ECO:0000256" key="11">
    <source>
        <dbReference type="PROSITE-ProRule" id="PRU00742"/>
    </source>
</evidence>
<evidence type="ECO:0000256" key="3">
    <source>
        <dbReference type="ARBA" id="ARBA00018123"/>
    </source>
</evidence>
<evidence type="ECO:0000256" key="9">
    <source>
        <dbReference type="ARBA" id="ARBA00047391"/>
    </source>
</evidence>
<dbReference type="CDD" id="cd09989">
    <property type="entry name" value="Arginase"/>
    <property type="match status" value="1"/>
</dbReference>
<feature type="binding site" evidence="10">
    <location>
        <position position="124"/>
    </location>
    <ligand>
        <name>Mn(2+)</name>
        <dbReference type="ChEBI" id="CHEBI:29035"/>
        <label>2</label>
    </ligand>
</feature>
<dbReference type="PANTHER" id="PTHR43782:SF3">
    <property type="entry name" value="ARGINASE"/>
    <property type="match status" value="1"/>
</dbReference>
<dbReference type="PIRSF" id="PIRSF036979">
    <property type="entry name" value="Arginase"/>
    <property type="match status" value="1"/>
</dbReference>
<evidence type="ECO:0000313" key="13">
    <source>
        <dbReference type="Proteomes" id="UP001208570"/>
    </source>
</evidence>
<evidence type="ECO:0000313" key="12">
    <source>
        <dbReference type="EMBL" id="KAK2141362.1"/>
    </source>
</evidence>
<feature type="binding site" evidence="10">
    <location>
        <position position="126"/>
    </location>
    <ligand>
        <name>Mn(2+)</name>
        <dbReference type="ChEBI" id="CHEBI:29035"/>
        <label>2</label>
    </ligand>
</feature>
<comment type="pathway">
    <text evidence="1">Nitrogen metabolism; urea cycle; L-ornithine and urea from L-arginine: step 1/1.</text>
</comment>
<reference evidence="12" key="1">
    <citation type="journal article" date="2023" name="Mol. Biol. Evol.">
        <title>Third-Generation Sequencing Reveals the Adaptive Role of the Epigenome in Three Deep-Sea Polychaetes.</title>
        <authorList>
            <person name="Perez M."/>
            <person name="Aroh O."/>
            <person name="Sun Y."/>
            <person name="Lan Y."/>
            <person name="Juniper S.K."/>
            <person name="Young C.R."/>
            <person name="Angers B."/>
            <person name="Qian P.Y."/>
        </authorList>
    </citation>
    <scope>NUCLEOTIDE SEQUENCE</scope>
    <source>
        <strain evidence="12">P08H-3</strain>
    </source>
</reference>
<feature type="binding site" evidence="10">
    <location>
        <position position="101"/>
    </location>
    <ligand>
        <name>Mn(2+)</name>
        <dbReference type="ChEBI" id="CHEBI:29035"/>
        <label>1</label>
    </ligand>
</feature>
<dbReference type="GO" id="GO:0000050">
    <property type="term" value="P:urea cycle"/>
    <property type="evidence" value="ECO:0007669"/>
    <property type="project" value="UniProtKB-KW"/>
</dbReference>
<dbReference type="PRINTS" id="PR00116">
    <property type="entry name" value="ARGINASE"/>
</dbReference>
<comment type="catalytic activity">
    <reaction evidence="9">
        <text>L-arginine + H2O = urea + L-ornithine</text>
        <dbReference type="Rhea" id="RHEA:20569"/>
        <dbReference type="ChEBI" id="CHEBI:15377"/>
        <dbReference type="ChEBI" id="CHEBI:16199"/>
        <dbReference type="ChEBI" id="CHEBI:32682"/>
        <dbReference type="ChEBI" id="CHEBI:46911"/>
        <dbReference type="EC" id="3.5.3.1"/>
    </reaction>
</comment>
<evidence type="ECO:0000256" key="4">
    <source>
        <dbReference type="ARBA" id="ARBA00022436"/>
    </source>
</evidence>
<keyword evidence="5" id="KW-0056">Arginine metabolism</keyword>
<feature type="binding site" evidence="10">
    <location>
        <position position="128"/>
    </location>
    <ligand>
        <name>Mn(2+)</name>
        <dbReference type="ChEBI" id="CHEBI:29035"/>
        <label>1</label>
    </ligand>
</feature>
<gene>
    <name evidence="12" type="ORF">LSH36_1111g01009</name>
</gene>
<evidence type="ECO:0000256" key="6">
    <source>
        <dbReference type="ARBA" id="ARBA00022723"/>
    </source>
</evidence>
<dbReference type="Pfam" id="PF00491">
    <property type="entry name" value="Arginase"/>
    <property type="match status" value="1"/>
</dbReference>
<dbReference type="GO" id="GO:0006525">
    <property type="term" value="P:arginine metabolic process"/>
    <property type="evidence" value="ECO:0007669"/>
    <property type="project" value="UniProtKB-KW"/>
</dbReference>
<evidence type="ECO:0000256" key="8">
    <source>
        <dbReference type="ARBA" id="ARBA00023211"/>
    </source>
</evidence>
<dbReference type="GO" id="GO:0005634">
    <property type="term" value="C:nucleus"/>
    <property type="evidence" value="ECO:0007669"/>
    <property type="project" value="TreeGrafter"/>
</dbReference>
<evidence type="ECO:0000256" key="1">
    <source>
        <dbReference type="ARBA" id="ARBA00005098"/>
    </source>
</evidence>
<dbReference type="InterPro" id="IPR006035">
    <property type="entry name" value="Ureohydrolase"/>
</dbReference>
<dbReference type="Gene3D" id="3.40.800.10">
    <property type="entry name" value="Ureohydrolase domain"/>
    <property type="match status" value="1"/>
</dbReference>
<proteinExistence type="inferred from homology"/>
<keyword evidence="7" id="KW-0378">Hydrolase</keyword>
<evidence type="ECO:0000256" key="2">
    <source>
        <dbReference type="ARBA" id="ARBA00012168"/>
    </source>
</evidence>
<feature type="binding site" evidence="10">
    <location>
        <position position="206"/>
    </location>
    <ligand>
        <name>Mn(2+)</name>
        <dbReference type="ChEBI" id="CHEBI:29035"/>
        <label>1</label>
    </ligand>
</feature>
<name>A0AAD9IVJ0_9ANNE</name>
<dbReference type="InterPro" id="IPR014033">
    <property type="entry name" value="Arginase"/>
</dbReference>
<protein>
    <recommendedName>
        <fullName evidence="3">Arginase</fullName>
        <ecNumber evidence="2">3.5.3.1</ecNumber>
    </recommendedName>
</protein>